<proteinExistence type="inferred from homology"/>
<comment type="caution">
    <text evidence="2">The sequence shown here is derived from an EMBL/GenBank/DDBJ whole genome shotgun (WGS) entry which is preliminary data.</text>
</comment>
<sequence length="324" mass="33190">MSDTKKQPLIALDIGGTKIASGLVFLDERSTPRLTMLNKVATDAQQGGAAVLERVCDAAQALLNQARQAGYEPAGIGISSAGVIDPIRGDVHFANDVMPGWSNTPLASTVATRCGLPTKALNDVHAHALGEARYGAGKAYASCLVVAVGTGIGGAYVYDHYIMRGAHDVAGSIGHVICPQAADMPCACGRSGHVETIAAGPGLLASYKALGGNMHREDGTSITGADLSQRADAGDGLAQEAQSRAGYALGAVLGSTCNMVDPACIILSGSVVQSGVFWHDALRRGFGAQAMDPLATTPLLTGELGGMAPLIGAAENFVRFAYRQ</sequence>
<dbReference type="OrthoDB" id="8772678at2"/>
<dbReference type="STRING" id="1393034.HMPREF3192_00030"/>
<evidence type="ECO:0000313" key="3">
    <source>
        <dbReference type="Proteomes" id="UP000070675"/>
    </source>
</evidence>
<name>A0A133XXF5_9ACTN</name>
<comment type="similarity">
    <text evidence="1">Belongs to the ROK (NagC/XylR) family.</text>
</comment>
<reference evidence="3" key="1">
    <citation type="submission" date="2016-01" db="EMBL/GenBank/DDBJ databases">
        <authorList>
            <person name="Mitreva M."/>
            <person name="Pepin K.H."/>
            <person name="Mihindukulasuriya K.A."/>
            <person name="Fulton R."/>
            <person name="Fronick C."/>
            <person name="O'Laughlin M."/>
            <person name="Miner T."/>
            <person name="Herter B."/>
            <person name="Rosa B.A."/>
            <person name="Cordes M."/>
            <person name="Tomlinson C."/>
            <person name="Wollam A."/>
            <person name="Palsikar V.B."/>
            <person name="Mardis E.R."/>
            <person name="Wilson R.K."/>
        </authorList>
    </citation>
    <scope>NUCLEOTIDE SEQUENCE [LARGE SCALE GENOMIC DNA]</scope>
    <source>
        <strain evidence="3">DNF00019</strain>
    </source>
</reference>
<gene>
    <name evidence="2" type="ORF">HMPREF3192_00030</name>
</gene>
<protein>
    <submittedName>
        <fullName evidence="2">ROK family protein</fullName>
    </submittedName>
</protein>
<dbReference type="EMBL" id="LSCR01000001">
    <property type="protein sequence ID" value="KXB35625.1"/>
    <property type="molecule type" value="Genomic_DNA"/>
</dbReference>
<dbReference type="InterPro" id="IPR000600">
    <property type="entry name" value="ROK"/>
</dbReference>
<accession>A0A133XXF5</accession>
<dbReference type="AlphaFoldDB" id="A0A133XXF5"/>
<dbReference type="InterPro" id="IPR043129">
    <property type="entry name" value="ATPase_NBD"/>
</dbReference>
<dbReference type="SUPFAM" id="SSF53067">
    <property type="entry name" value="Actin-like ATPase domain"/>
    <property type="match status" value="1"/>
</dbReference>
<keyword evidence="3" id="KW-1185">Reference proteome</keyword>
<organism evidence="2 3">
    <name type="scientific">Atopobium deltae</name>
    <dbReference type="NCBI Taxonomy" id="1393034"/>
    <lineage>
        <taxon>Bacteria</taxon>
        <taxon>Bacillati</taxon>
        <taxon>Actinomycetota</taxon>
        <taxon>Coriobacteriia</taxon>
        <taxon>Coriobacteriales</taxon>
        <taxon>Atopobiaceae</taxon>
        <taxon>Atopobium</taxon>
    </lineage>
</organism>
<dbReference type="Pfam" id="PF00480">
    <property type="entry name" value="ROK"/>
    <property type="match status" value="1"/>
</dbReference>
<dbReference type="PATRIC" id="fig|1393034.3.peg.27"/>
<evidence type="ECO:0000256" key="1">
    <source>
        <dbReference type="ARBA" id="ARBA00006479"/>
    </source>
</evidence>
<dbReference type="RefSeq" id="WP_066304307.1">
    <property type="nucleotide sequence ID" value="NZ_KQ959483.1"/>
</dbReference>
<dbReference type="PANTHER" id="PTHR18964:SF169">
    <property type="entry name" value="N-ACETYLMANNOSAMINE KINASE"/>
    <property type="match status" value="1"/>
</dbReference>
<dbReference type="PANTHER" id="PTHR18964">
    <property type="entry name" value="ROK (REPRESSOR, ORF, KINASE) FAMILY"/>
    <property type="match status" value="1"/>
</dbReference>
<evidence type="ECO:0000313" key="2">
    <source>
        <dbReference type="EMBL" id="KXB35625.1"/>
    </source>
</evidence>
<dbReference type="Gene3D" id="3.30.420.40">
    <property type="match status" value="2"/>
</dbReference>
<dbReference type="Proteomes" id="UP000070675">
    <property type="component" value="Unassembled WGS sequence"/>
</dbReference>